<evidence type="ECO:0000256" key="2">
    <source>
        <dbReference type="SAM" id="SignalP"/>
    </source>
</evidence>
<gene>
    <name evidence="3" type="ORF">SEMRO_2012_G310920.1</name>
</gene>
<feature type="chain" id="PRO_5040486657" evidence="2">
    <location>
        <begin position="24"/>
        <end position="448"/>
    </location>
</feature>
<proteinExistence type="predicted"/>
<dbReference type="EMBL" id="CAICTM010002010">
    <property type="protein sequence ID" value="CAB9527525.1"/>
    <property type="molecule type" value="Genomic_DNA"/>
</dbReference>
<evidence type="ECO:0000313" key="3">
    <source>
        <dbReference type="EMBL" id="CAB9527525.1"/>
    </source>
</evidence>
<organism evidence="3 4">
    <name type="scientific">Seminavis robusta</name>
    <dbReference type="NCBI Taxonomy" id="568900"/>
    <lineage>
        <taxon>Eukaryota</taxon>
        <taxon>Sar</taxon>
        <taxon>Stramenopiles</taxon>
        <taxon>Ochrophyta</taxon>
        <taxon>Bacillariophyta</taxon>
        <taxon>Bacillariophyceae</taxon>
        <taxon>Bacillariophycidae</taxon>
        <taxon>Naviculales</taxon>
        <taxon>Naviculaceae</taxon>
        <taxon>Seminavis</taxon>
    </lineage>
</organism>
<accession>A0A9N8EZF1</accession>
<name>A0A9N8EZF1_9STRA</name>
<evidence type="ECO:0000256" key="1">
    <source>
        <dbReference type="SAM" id="MobiDB-lite"/>
    </source>
</evidence>
<keyword evidence="2" id="KW-0732">Signal</keyword>
<reference evidence="3" key="1">
    <citation type="submission" date="2020-06" db="EMBL/GenBank/DDBJ databases">
        <authorList>
            <consortium name="Plant Systems Biology data submission"/>
        </authorList>
    </citation>
    <scope>NUCLEOTIDE SEQUENCE</scope>
    <source>
        <strain evidence="3">D6</strain>
    </source>
</reference>
<keyword evidence="4" id="KW-1185">Reference proteome</keyword>
<feature type="signal peptide" evidence="2">
    <location>
        <begin position="1"/>
        <end position="23"/>
    </location>
</feature>
<comment type="caution">
    <text evidence="3">The sequence shown here is derived from an EMBL/GenBank/DDBJ whole genome shotgun (WGS) entry which is preliminary data.</text>
</comment>
<protein>
    <submittedName>
        <fullName evidence="3">Uncharacterized protein</fullName>
    </submittedName>
</protein>
<dbReference type="AlphaFoldDB" id="A0A9N8EZF1"/>
<dbReference type="OrthoDB" id="204618at2759"/>
<dbReference type="Proteomes" id="UP001153069">
    <property type="component" value="Unassembled WGS sequence"/>
</dbReference>
<sequence>MTILYTTLLCCSLLSLFQFRAFAFSPVKYPQFHGPSNAASNKHRLSPLSSSSSSSSSATQENTEDPLEELDQTRKKNLYQCLLRDLQIEGVPLLECDAAQAHILQAALWTTMAELSDQDEGQKVCLVLENIGVDALRTFVDDFLVLKTQTRLMDHLPELQRFSINVVGKGAGPAMVIETANKTSTGSSDTQFPNYQESKVNAAMKSFIGRLVVSEQLCPYTKSPCKAPEGLEALNVKPGQIGYRYCGFPDCCHVLSSFWNCICEMLSVPDTQLGSVVLSMPAIGDNNKPNDKDHARFSAMAELISRSLCLFRGDDVFETLHFYRNYDRDKVFPADSPAHGHLPPLDWLRPMLRQSGNFQEADNLSDNDLRLSNYQRRSPFAAVVIKRVGHFEVLAGSANEIIDLELDDGRIEKASGVPTYAKNAIQLAMAGEQTLSSGLDSEVEMGRS</sequence>
<feature type="region of interest" description="Disordered" evidence="1">
    <location>
        <begin position="38"/>
        <end position="70"/>
    </location>
</feature>
<evidence type="ECO:0000313" key="4">
    <source>
        <dbReference type="Proteomes" id="UP001153069"/>
    </source>
</evidence>